<gene>
    <name evidence="12" type="ORF">BECKFW1821C_GA0114237_102816</name>
</gene>
<proteinExistence type="inferred from homology"/>
<dbReference type="GO" id="GO:0033971">
    <property type="term" value="F:hydroxyisourate hydrolase activity"/>
    <property type="evidence" value="ECO:0007669"/>
    <property type="project" value="UniProtKB-EC"/>
</dbReference>
<accession>A0A450TSV2</accession>
<evidence type="ECO:0000256" key="5">
    <source>
        <dbReference type="ARBA" id="ARBA00012609"/>
    </source>
</evidence>
<dbReference type="Pfam" id="PF00576">
    <property type="entry name" value="Transthyretin"/>
    <property type="match status" value="1"/>
</dbReference>
<feature type="binding site" evidence="9">
    <location>
        <position position="108"/>
    </location>
    <ligand>
        <name>substrate</name>
    </ligand>
</feature>
<reference evidence="12" key="1">
    <citation type="submission" date="2019-02" db="EMBL/GenBank/DDBJ databases">
        <authorList>
            <person name="Gruber-Vodicka R. H."/>
            <person name="Seah K. B. B."/>
        </authorList>
    </citation>
    <scope>NUCLEOTIDE SEQUENCE</scope>
    <source>
        <strain evidence="12">BECK_BZ131</strain>
    </source>
</reference>
<evidence type="ECO:0000313" key="12">
    <source>
        <dbReference type="EMBL" id="VFJ71667.1"/>
    </source>
</evidence>
<dbReference type="Gene3D" id="2.60.40.180">
    <property type="entry name" value="Transthyretin/hydroxyisourate hydrolase domain"/>
    <property type="match status" value="1"/>
</dbReference>
<sequence length="111" mass="12141">MSITTHVLNTATGLPAEGIEATLSRLIDGEFSIIAEGITNADGRIADLLTDKTLGMGTYRLHFSLEDYFARHGVNSFYPYADVVFKVAEAPAHYHIPLLLSPFGYSTYRGS</sequence>
<keyword evidence="7 10" id="KW-0659">Purine metabolism</keyword>
<comment type="subunit">
    <text evidence="4 10">Homotetramer.</text>
</comment>
<dbReference type="SMART" id="SM00095">
    <property type="entry name" value="TR_THY"/>
    <property type="match status" value="1"/>
</dbReference>
<keyword evidence="8 10" id="KW-0378">Hydrolase</keyword>
<evidence type="ECO:0000256" key="4">
    <source>
        <dbReference type="ARBA" id="ARBA00011881"/>
    </source>
</evidence>
<evidence type="ECO:0000256" key="8">
    <source>
        <dbReference type="ARBA" id="ARBA00022801"/>
    </source>
</evidence>
<dbReference type="CDD" id="cd05822">
    <property type="entry name" value="TLP_HIUase"/>
    <property type="match status" value="1"/>
</dbReference>
<dbReference type="NCBIfam" id="TIGR02962">
    <property type="entry name" value="hdxy_isourate"/>
    <property type="match status" value="1"/>
</dbReference>
<dbReference type="PANTHER" id="PTHR10395">
    <property type="entry name" value="URICASE AND TRANSTHYRETIN-RELATED"/>
    <property type="match status" value="1"/>
</dbReference>
<organism evidence="12">
    <name type="scientific">Candidatus Kentrum sp. FW</name>
    <dbReference type="NCBI Taxonomy" id="2126338"/>
    <lineage>
        <taxon>Bacteria</taxon>
        <taxon>Pseudomonadati</taxon>
        <taxon>Pseudomonadota</taxon>
        <taxon>Gammaproteobacteria</taxon>
        <taxon>Candidatus Kentrum</taxon>
    </lineage>
</organism>
<feature type="binding site" evidence="9">
    <location>
        <position position="44"/>
    </location>
    <ligand>
        <name>substrate</name>
    </ligand>
</feature>
<evidence type="ECO:0000256" key="3">
    <source>
        <dbReference type="ARBA" id="ARBA00009850"/>
    </source>
</evidence>
<evidence type="ECO:0000256" key="6">
    <source>
        <dbReference type="ARBA" id="ARBA00017539"/>
    </source>
</evidence>
<dbReference type="EMBL" id="CAADFE010000028">
    <property type="protein sequence ID" value="VFJ71667.1"/>
    <property type="molecule type" value="Genomic_DNA"/>
</dbReference>
<comment type="catalytic activity">
    <reaction evidence="1 10">
        <text>5-hydroxyisourate + H2O = 5-hydroxy-2-oxo-4-ureido-2,5-dihydro-1H-imidazole-5-carboxylate + H(+)</text>
        <dbReference type="Rhea" id="RHEA:23736"/>
        <dbReference type="ChEBI" id="CHEBI:15377"/>
        <dbReference type="ChEBI" id="CHEBI:15378"/>
        <dbReference type="ChEBI" id="CHEBI:18072"/>
        <dbReference type="ChEBI" id="CHEBI:58639"/>
        <dbReference type="EC" id="3.5.2.17"/>
    </reaction>
</comment>
<comment type="similarity">
    <text evidence="3 10">Belongs to the transthyretin family. 5-hydroxyisourate hydrolase subfamily.</text>
</comment>
<evidence type="ECO:0000256" key="2">
    <source>
        <dbReference type="ARBA" id="ARBA00002704"/>
    </source>
</evidence>
<comment type="function">
    <text evidence="2">Catalyzes the hydrolysis of 5-hydroxyisourate (HIU) to 2-oxo-4-hydroxy-4-carboxy-5-ureidoimidazoline (OHCU).</text>
</comment>
<evidence type="ECO:0000256" key="1">
    <source>
        <dbReference type="ARBA" id="ARBA00001043"/>
    </source>
</evidence>
<evidence type="ECO:0000256" key="10">
    <source>
        <dbReference type="RuleBase" id="RU361270"/>
    </source>
</evidence>
<dbReference type="EC" id="3.5.2.17" evidence="5 10"/>
<dbReference type="GO" id="GO:0006144">
    <property type="term" value="P:purine nucleobase metabolic process"/>
    <property type="evidence" value="ECO:0007669"/>
    <property type="project" value="UniProtKB-KW"/>
</dbReference>
<name>A0A450TSV2_9GAMM</name>
<dbReference type="PRINTS" id="PR00189">
    <property type="entry name" value="TRNSTHYRETIN"/>
</dbReference>
<protein>
    <recommendedName>
        <fullName evidence="6 10">5-hydroxyisourate hydrolase</fullName>
        <shortName evidence="10">HIU hydrolase</shortName>
        <shortName evidence="10">HIUHase</shortName>
        <ecNumber evidence="5 10">3.5.2.17</ecNumber>
    </recommendedName>
</protein>
<evidence type="ECO:0000256" key="7">
    <source>
        <dbReference type="ARBA" id="ARBA00022631"/>
    </source>
</evidence>
<feature type="domain" description="Transthyretin/hydroxyisourate hydrolase" evidence="11">
    <location>
        <begin position="1"/>
        <end position="110"/>
    </location>
</feature>
<dbReference type="InterPro" id="IPR014306">
    <property type="entry name" value="Hydroxyisourate_hydrolase"/>
</dbReference>
<evidence type="ECO:0000256" key="9">
    <source>
        <dbReference type="PIRSR" id="PIRSR600895-51"/>
    </source>
</evidence>
<dbReference type="InterPro" id="IPR036817">
    <property type="entry name" value="Transthyretin/HIU_hydrolase_sf"/>
</dbReference>
<dbReference type="SUPFAM" id="SSF49472">
    <property type="entry name" value="Transthyretin (synonym: prealbumin)"/>
    <property type="match status" value="1"/>
</dbReference>
<dbReference type="PANTHER" id="PTHR10395:SF7">
    <property type="entry name" value="5-HYDROXYISOURATE HYDROLASE"/>
    <property type="match status" value="1"/>
</dbReference>
<dbReference type="InterPro" id="IPR023416">
    <property type="entry name" value="Transthyretin/HIU_hydrolase_d"/>
</dbReference>
<dbReference type="InterPro" id="IPR023419">
    <property type="entry name" value="Transthyretin_CS"/>
</dbReference>
<dbReference type="PROSITE" id="PS00769">
    <property type="entry name" value="TRANSTHYRETIN_2"/>
    <property type="match status" value="1"/>
</dbReference>
<evidence type="ECO:0000259" key="11">
    <source>
        <dbReference type="SMART" id="SM00095"/>
    </source>
</evidence>
<feature type="binding site" evidence="9">
    <location>
        <position position="6"/>
    </location>
    <ligand>
        <name>substrate</name>
    </ligand>
</feature>
<dbReference type="InterPro" id="IPR000895">
    <property type="entry name" value="Transthyretin/HIU_hydrolase"/>
</dbReference>
<dbReference type="AlphaFoldDB" id="A0A450TSV2"/>